<name>A0A7W7VSS6_KITKI</name>
<evidence type="ECO:0000256" key="3">
    <source>
        <dbReference type="ARBA" id="ARBA00023163"/>
    </source>
</evidence>
<evidence type="ECO:0000313" key="8">
    <source>
        <dbReference type="Proteomes" id="UP000540506"/>
    </source>
</evidence>
<dbReference type="EMBL" id="JACHJV010000001">
    <property type="protein sequence ID" value="MBB4921511.1"/>
    <property type="molecule type" value="Genomic_DNA"/>
</dbReference>
<sequence>MGVSKQQAAENRAAITSAAEALFRERGVDAVGLVELMAAAGMTRGGFYNHFASKDALIEAVLAKAMADGYANLAAAVESSLSRGGDPLADQFAWYLSPEHRDDIDHGCPNAGFAGDARRLDPGTRDRYAQGLATHLATFTEMVREARSTGPDRVPDDSTDPGAHRSQALALVSEMIGALVLSRAVLDSDPVLADEILDSARTDLLGRRAAEIARTQQAADSGEAFTRDTDVRGGCARR</sequence>
<dbReference type="PROSITE" id="PS50977">
    <property type="entry name" value="HTH_TETR_2"/>
    <property type="match status" value="1"/>
</dbReference>
<dbReference type="Gene3D" id="1.10.357.10">
    <property type="entry name" value="Tetracycline Repressor, domain 2"/>
    <property type="match status" value="1"/>
</dbReference>
<gene>
    <name evidence="7" type="ORF">FHR34_000504</name>
</gene>
<dbReference type="RefSeq" id="WP_184933830.1">
    <property type="nucleotide sequence ID" value="NZ_JACHJV010000001.1"/>
</dbReference>
<dbReference type="SUPFAM" id="SSF46689">
    <property type="entry name" value="Homeodomain-like"/>
    <property type="match status" value="1"/>
</dbReference>
<accession>A0A7W7VSS6</accession>
<dbReference type="InterPro" id="IPR001647">
    <property type="entry name" value="HTH_TetR"/>
</dbReference>
<keyword evidence="8" id="KW-1185">Reference proteome</keyword>
<dbReference type="PANTHER" id="PTHR47506">
    <property type="entry name" value="TRANSCRIPTIONAL REGULATORY PROTEIN"/>
    <property type="match status" value="1"/>
</dbReference>
<keyword evidence="1" id="KW-0805">Transcription regulation</keyword>
<evidence type="ECO:0000256" key="1">
    <source>
        <dbReference type="ARBA" id="ARBA00023015"/>
    </source>
</evidence>
<evidence type="ECO:0000313" key="7">
    <source>
        <dbReference type="EMBL" id="MBB4921511.1"/>
    </source>
</evidence>
<comment type="caution">
    <text evidence="7">The sequence shown here is derived from an EMBL/GenBank/DDBJ whole genome shotgun (WGS) entry which is preliminary data.</text>
</comment>
<keyword evidence="2 4" id="KW-0238">DNA-binding</keyword>
<feature type="region of interest" description="Disordered" evidence="5">
    <location>
        <begin position="219"/>
        <end position="238"/>
    </location>
</feature>
<feature type="DNA-binding region" description="H-T-H motif" evidence="4">
    <location>
        <begin position="32"/>
        <end position="51"/>
    </location>
</feature>
<evidence type="ECO:0000256" key="2">
    <source>
        <dbReference type="ARBA" id="ARBA00023125"/>
    </source>
</evidence>
<dbReference type="InterPro" id="IPR009057">
    <property type="entry name" value="Homeodomain-like_sf"/>
</dbReference>
<dbReference type="InterPro" id="IPR036271">
    <property type="entry name" value="Tet_transcr_reg_TetR-rel_C_sf"/>
</dbReference>
<dbReference type="PANTHER" id="PTHR47506:SF7">
    <property type="entry name" value="TRANSCRIPTIONAL REGULATORY PROTEIN"/>
    <property type="match status" value="1"/>
</dbReference>
<feature type="region of interest" description="Disordered" evidence="5">
    <location>
        <begin position="145"/>
        <end position="164"/>
    </location>
</feature>
<evidence type="ECO:0000256" key="4">
    <source>
        <dbReference type="PROSITE-ProRule" id="PRU00335"/>
    </source>
</evidence>
<dbReference type="Proteomes" id="UP000540506">
    <property type="component" value="Unassembled WGS sequence"/>
</dbReference>
<dbReference type="Gene3D" id="1.10.10.60">
    <property type="entry name" value="Homeodomain-like"/>
    <property type="match status" value="1"/>
</dbReference>
<evidence type="ECO:0000256" key="5">
    <source>
        <dbReference type="SAM" id="MobiDB-lite"/>
    </source>
</evidence>
<reference evidence="7 8" key="1">
    <citation type="submission" date="2020-08" db="EMBL/GenBank/DDBJ databases">
        <title>Sequencing the genomes of 1000 actinobacteria strains.</title>
        <authorList>
            <person name="Klenk H.-P."/>
        </authorList>
    </citation>
    <scope>NUCLEOTIDE SEQUENCE [LARGE SCALE GENOMIC DNA]</scope>
    <source>
        <strain evidence="7 8">DSM 41654</strain>
    </source>
</reference>
<protein>
    <submittedName>
        <fullName evidence="7">TetR/AcrR family transcriptional repressor of nem operon</fullName>
    </submittedName>
</protein>
<feature type="domain" description="HTH tetR-type" evidence="6">
    <location>
        <begin position="9"/>
        <end position="69"/>
    </location>
</feature>
<proteinExistence type="predicted"/>
<dbReference type="AlphaFoldDB" id="A0A7W7VSS6"/>
<evidence type="ECO:0000259" key="6">
    <source>
        <dbReference type="PROSITE" id="PS50977"/>
    </source>
</evidence>
<keyword evidence="3" id="KW-0804">Transcription</keyword>
<dbReference type="GO" id="GO:0003677">
    <property type="term" value="F:DNA binding"/>
    <property type="evidence" value="ECO:0007669"/>
    <property type="project" value="UniProtKB-UniRule"/>
</dbReference>
<dbReference type="PRINTS" id="PR00455">
    <property type="entry name" value="HTHTETR"/>
</dbReference>
<dbReference type="SUPFAM" id="SSF48498">
    <property type="entry name" value="Tetracyclin repressor-like, C-terminal domain"/>
    <property type="match status" value="1"/>
</dbReference>
<organism evidence="7 8">
    <name type="scientific">Kitasatospora kifunensis</name>
    <name type="common">Streptomyces kifunensis</name>
    <dbReference type="NCBI Taxonomy" id="58351"/>
    <lineage>
        <taxon>Bacteria</taxon>
        <taxon>Bacillati</taxon>
        <taxon>Actinomycetota</taxon>
        <taxon>Actinomycetes</taxon>
        <taxon>Kitasatosporales</taxon>
        <taxon>Streptomycetaceae</taxon>
        <taxon>Kitasatospora</taxon>
    </lineage>
</organism>
<dbReference type="Pfam" id="PF00440">
    <property type="entry name" value="TetR_N"/>
    <property type="match status" value="1"/>
</dbReference>